<feature type="transmembrane region" description="Helical" evidence="1">
    <location>
        <begin position="55"/>
        <end position="79"/>
    </location>
</feature>
<gene>
    <name evidence="2" type="ORF">KP005_19480</name>
</gene>
<evidence type="ECO:0000313" key="2">
    <source>
        <dbReference type="EMBL" id="QWV99815.1"/>
    </source>
</evidence>
<keyword evidence="3" id="KW-1185">Reference proteome</keyword>
<keyword evidence="1" id="KW-0812">Transmembrane</keyword>
<protein>
    <submittedName>
        <fullName evidence="2">Uncharacterized protein</fullName>
    </submittedName>
</protein>
<dbReference type="EMBL" id="CP076724">
    <property type="protein sequence ID" value="QWV99815.1"/>
    <property type="molecule type" value="Genomic_DNA"/>
</dbReference>
<evidence type="ECO:0000256" key="1">
    <source>
        <dbReference type="SAM" id="Phobius"/>
    </source>
</evidence>
<feature type="transmembrane region" description="Helical" evidence="1">
    <location>
        <begin position="12"/>
        <end position="34"/>
    </location>
</feature>
<reference evidence="2 3" key="1">
    <citation type="submission" date="2021-06" db="EMBL/GenBank/DDBJ databases">
        <title>Gemonas diversity in paddy soil.</title>
        <authorList>
            <person name="Liu G."/>
        </authorList>
    </citation>
    <scope>NUCLEOTIDE SEQUENCE [LARGE SCALE GENOMIC DNA]</scope>
    <source>
        <strain evidence="2 3">RG29</strain>
    </source>
</reference>
<proteinExistence type="predicted"/>
<name>A0ABX8JN51_9BACT</name>
<keyword evidence="1" id="KW-1133">Transmembrane helix</keyword>
<organism evidence="2 3">
    <name type="scientific">Geomonas diazotrophica</name>
    <dbReference type="NCBI Taxonomy" id="2843197"/>
    <lineage>
        <taxon>Bacteria</taxon>
        <taxon>Pseudomonadati</taxon>
        <taxon>Thermodesulfobacteriota</taxon>
        <taxon>Desulfuromonadia</taxon>
        <taxon>Geobacterales</taxon>
        <taxon>Geobacteraceae</taxon>
        <taxon>Geomonas</taxon>
    </lineage>
</organism>
<sequence>MMLYLYVLQNQWLVIALLSGAALVLIMALTYQALWLPRGVEKRSETIKVRGPASFFRWLASFIPWVIILLIGVCIAFTLCEVTQNHAIPPNW</sequence>
<dbReference type="Proteomes" id="UP000683493">
    <property type="component" value="Chromosome"/>
</dbReference>
<keyword evidence="1" id="KW-0472">Membrane</keyword>
<evidence type="ECO:0000313" key="3">
    <source>
        <dbReference type="Proteomes" id="UP000683493"/>
    </source>
</evidence>
<accession>A0ABX8JN51</accession>